<name>H0ECS5_GLAL7</name>
<dbReference type="Pfam" id="PF01593">
    <property type="entry name" value="Amino_oxidase"/>
    <property type="match status" value="1"/>
</dbReference>
<sequence>MCKFNPCLNPSCVYKHIDGQKRGKFEDKVWVANGGKEHVSERKFVDENEMEEELIKPETGSEEAKFNNISAAPVDVVTTTYLKRTEDRYAPSIFDELLKKPIVHNLLKKPQYDENSKPEFAVLGGGITGLSTAHYLTKNIPHANVTIYESTDRLGGWLSSERVAVDGGDIVFEQGPRSLRPNENGSGLTVMELIQDLDLQDQILTTPKDSASARNRYIYYPDKLVKLPGPGTNLFTNLFSVLTSPALNWIPMALWREYNNPGRPPSMDDESLYDFLLRRLGTSEAADKALSAGLHGIYAGDITQLSVKSLMPLVWSMERKFGSIMKGWRELGPRIAWKNTADVELGVELIGKIEPSIFVRLSQSSVFSFKEGIGAIPVALEKSLRANPKVQFKKGVWVKSLSFDHETENIKITTSENVPPALYTKVISTLSGPNTSSIIPQDGTALRSPNQPQTHLKPLADIHSVTVMVVNLYFPSTTVLPVHGFGYLIPRAIPFDQNPECALGVVFDSDTIGNQDTVEGTKLTVMLGGHWWDGMDSYPESEEGVIMARNVIARHLGITDEPTATKAGLHKNCIPQYTVGHEARLLAAHDELKEKFGGGLAVAGNSYAGVGLSDCVRGARDLVMGLAYKNKKMTGLENVQTHTQYRALPAPPPLPALKY</sequence>
<evidence type="ECO:0000256" key="10">
    <source>
        <dbReference type="ARBA" id="ARBA00047554"/>
    </source>
</evidence>
<dbReference type="Gene3D" id="3.50.50.60">
    <property type="entry name" value="FAD/NAD(P)-binding domain"/>
    <property type="match status" value="1"/>
</dbReference>
<comment type="similarity">
    <text evidence="3 11">Belongs to the protoporphyrinogen/coproporphyrinogen oxidase family. Protoporphyrinogen oxidase subfamily.</text>
</comment>
<dbReference type="PANTHER" id="PTHR42923">
    <property type="entry name" value="PROTOPORPHYRINOGEN OXIDASE"/>
    <property type="match status" value="1"/>
</dbReference>
<evidence type="ECO:0000256" key="11">
    <source>
        <dbReference type="RuleBase" id="RU367069"/>
    </source>
</evidence>
<keyword evidence="7 11" id="KW-0560">Oxidoreductase</keyword>
<dbReference type="FunCoup" id="H0ECS5">
    <property type="interactions" value="256"/>
</dbReference>
<accession>H0ECS5</accession>
<feature type="domain" description="Amine oxidase" evidence="12">
    <location>
        <begin position="127"/>
        <end position="618"/>
    </location>
</feature>
<dbReference type="InterPro" id="IPR050464">
    <property type="entry name" value="Zeta_carotene_desat/Oxidored"/>
</dbReference>
<evidence type="ECO:0000256" key="5">
    <source>
        <dbReference type="ARBA" id="ARBA00022630"/>
    </source>
</evidence>
<comment type="caution">
    <text evidence="14">The sequence shown here is derived from an EMBL/GenBank/DDBJ whole genome shotgun (WGS) entry which is preliminary data.</text>
</comment>
<dbReference type="SUPFAM" id="SSF54373">
    <property type="entry name" value="FAD-linked reductases, C-terminal domain"/>
    <property type="match status" value="1"/>
</dbReference>
<evidence type="ECO:0000259" key="13">
    <source>
        <dbReference type="Pfam" id="PF22683"/>
    </source>
</evidence>
<dbReference type="InterPro" id="IPR004572">
    <property type="entry name" value="Protoporphyrinogen_oxidase"/>
</dbReference>
<feature type="domain" description="Nab2-like CCCH zinc finger" evidence="13">
    <location>
        <begin position="2"/>
        <end position="21"/>
    </location>
</feature>
<dbReference type="Pfam" id="PF22683">
    <property type="entry name" value="Nab2-like_zf-CCCH"/>
    <property type="match status" value="1"/>
</dbReference>
<evidence type="ECO:0000256" key="9">
    <source>
        <dbReference type="ARBA" id="ARBA00023244"/>
    </source>
</evidence>
<reference evidence="14 15" key="1">
    <citation type="journal article" date="2012" name="Eukaryot. Cell">
        <title>Genome sequence of the fungus Glarea lozoyensis: the first genome sequence of a species from the Helotiaceae family.</title>
        <authorList>
            <person name="Youssar L."/>
            <person name="Gruening B.A."/>
            <person name="Erxleben A."/>
            <person name="Guenther S."/>
            <person name="Huettel W."/>
        </authorList>
    </citation>
    <scope>NUCLEOTIDE SEQUENCE [LARGE SCALE GENOMIC DNA]</scope>
    <source>
        <strain evidence="15">ATCC 74030 / MF5533</strain>
    </source>
</reference>
<evidence type="ECO:0000256" key="1">
    <source>
        <dbReference type="ARBA" id="ARBA00002600"/>
    </source>
</evidence>
<evidence type="ECO:0000313" key="15">
    <source>
        <dbReference type="Proteomes" id="UP000005446"/>
    </source>
</evidence>
<dbReference type="InterPro" id="IPR002937">
    <property type="entry name" value="Amino_oxidase"/>
</dbReference>
<evidence type="ECO:0000256" key="8">
    <source>
        <dbReference type="ARBA" id="ARBA00023133"/>
    </source>
</evidence>
<evidence type="ECO:0000256" key="3">
    <source>
        <dbReference type="ARBA" id="ARBA00010551"/>
    </source>
</evidence>
<dbReference type="InterPro" id="IPR055046">
    <property type="entry name" value="Nab2-like_Znf-CCCH"/>
</dbReference>
<evidence type="ECO:0000259" key="12">
    <source>
        <dbReference type="Pfam" id="PF01593"/>
    </source>
</evidence>
<evidence type="ECO:0000256" key="7">
    <source>
        <dbReference type="ARBA" id="ARBA00023002"/>
    </source>
</evidence>
<evidence type="ECO:0000313" key="14">
    <source>
        <dbReference type="EMBL" id="EHL03579.1"/>
    </source>
</evidence>
<dbReference type="OrthoDB" id="438553at2759"/>
<protein>
    <recommendedName>
        <fullName evidence="4 11">Protoporphyrinogen oxidase</fullName>
        <ecNumber evidence="4 11">1.3.3.4</ecNumber>
    </recommendedName>
</protein>
<comment type="pathway">
    <text evidence="2 11">Porphyrin-containing compound metabolism; protoporphyrin-IX biosynthesis; protoporphyrin-IX from protoporphyrinogen-IX: step 1/1.</text>
</comment>
<organism evidence="14 15">
    <name type="scientific">Glarea lozoyensis (strain ATCC 74030 / MF5533)</name>
    <dbReference type="NCBI Taxonomy" id="1104152"/>
    <lineage>
        <taxon>Eukaryota</taxon>
        <taxon>Fungi</taxon>
        <taxon>Dikarya</taxon>
        <taxon>Ascomycota</taxon>
        <taxon>Pezizomycotina</taxon>
        <taxon>Leotiomycetes</taxon>
        <taxon>Helotiales</taxon>
        <taxon>Helotiaceae</taxon>
        <taxon>Glarea</taxon>
    </lineage>
</organism>
<comment type="subcellular location">
    <subcellularLocation>
        <location evidence="11">Mitochondrion inner membrane</location>
    </subcellularLocation>
</comment>
<comment type="cofactor">
    <cofactor evidence="11">
        <name>FAD</name>
        <dbReference type="ChEBI" id="CHEBI:57692"/>
    </cofactor>
    <text evidence="11">Binds 1 FAD per subunit.</text>
</comment>
<gene>
    <name evidence="14" type="ORF">M7I_0220</name>
</gene>
<dbReference type="AlphaFoldDB" id="H0ECS5"/>
<dbReference type="SUPFAM" id="SSF51905">
    <property type="entry name" value="FAD/NAD(P)-binding domain"/>
    <property type="match status" value="1"/>
</dbReference>
<comment type="catalytic activity">
    <reaction evidence="10 11">
        <text>protoporphyrinogen IX + 3 O2 = protoporphyrin IX + 3 H2O2</text>
        <dbReference type="Rhea" id="RHEA:25576"/>
        <dbReference type="ChEBI" id="CHEBI:15379"/>
        <dbReference type="ChEBI" id="CHEBI:16240"/>
        <dbReference type="ChEBI" id="CHEBI:57306"/>
        <dbReference type="ChEBI" id="CHEBI:57307"/>
        <dbReference type="EC" id="1.3.3.4"/>
    </reaction>
</comment>
<comment type="function">
    <text evidence="1 11">Catalyzes the 6-electron oxidation of protoporphyrinogen-IX to form protoporphyrin-IX.</text>
</comment>
<evidence type="ECO:0000256" key="6">
    <source>
        <dbReference type="ARBA" id="ARBA00022827"/>
    </source>
</evidence>
<dbReference type="EMBL" id="AGUE01000006">
    <property type="protein sequence ID" value="EHL03579.1"/>
    <property type="molecule type" value="Genomic_DNA"/>
</dbReference>
<keyword evidence="6 11" id="KW-0274">FAD</keyword>
<dbReference type="EC" id="1.3.3.4" evidence="4 11"/>
<dbReference type="HOGENOM" id="CLU_009629_1_0_1"/>
<evidence type="ECO:0000256" key="2">
    <source>
        <dbReference type="ARBA" id="ARBA00005073"/>
    </source>
</evidence>
<keyword evidence="15" id="KW-1185">Reference proteome</keyword>
<dbReference type="GO" id="GO:0005743">
    <property type="term" value="C:mitochondrial inner membrane"/>
    <property type="evidence" value="ECO:0007669"/>
    <property type="project" value="UniProtKB-SubCell"/>
</dbReference>
<keyword evidence="9 11" id="KW-0627">Porphyrin biosynthesis</keyword>
<dbReference type="GO" id="GO:0006782">
    <property type="term" value="P:protoporphyrinogen IX biosynthetic process"/>
    <property type="evidence" value="ECO:0007669"/>
    <property type="project" value="UniProtKB-UniRule"/>
</dbReference>
<evidence type="ECO:0000256" key="4">
    <source>
        <dbReference type="ARBA" id="ARBA00012867"/>
    </source>
</evidence>
<dbReference type="Proteomes" id="UP000005446">
    <property type="component" value="Unassembled WGS sequence"/>
</dbReference>
<dbReference type="InParanoid" id="H0ECS5"/>
<proteinExistence type="inferred from homology"/>
<dbReference type="NCBIfam" id="TIGR00562">
    <property type="entry name" value="proto_IX_ox"/>
    <property type="match status" value="1"/>
</dbReference>
<dbReference type="PANTHER" id="PTHR42923:SF3">
    <property type="entry name" value="PROTOPORPHYRINOGEN OXIDASE"/>
    <property type="match status" value="1"/>
</dbReference>
<dbReference type="UniPathway" id="UPA00251">
    <property type="reaction ID" value="UER00324"/>
</dbReference>
<dbReference type="InterPro" id="IPR036188">
    <property type="entry name" value="FAD/NAD-bd_sf"/>
</dbReference>
<dbReference type="GO" id="GO:0004729">
    <property type="term" value="F:oxygen-dependent protoporphyrinogen oxidase activity"/>
    <property type="evidence" value="ECO:0007669"/>
    <property type="project" value="UniProtKB-UniRule"/>
</dbReference>
<keyword evidence="8 11" id="KW-0350">Heme biosynthesis</keyword>
<keyword evidence="5 11" id="KW-0285">Flavoprotein</keyword>